<dbReference type="InterPro" id="IPR046167">
    <property type="entry name" value="DUF6169"/>
</dbReference>
<evidence type="ECO:0000313" key="1">
    <source>
        <dbReference type="EMBL" id="AUD03716.1"/>
    </source>
</evidence>
<sequence>MKPKNQPELSLLSPLPYLLKDAENGVTFETDFGILYKISFTDDSDYLFESSFVNAVYSFSITHLAGQIQHKDPRVEQTVIKALLLTFEASPTALINYVCSLDDEQEAARNRLFHSSYLRVSKDAFVKLDHKNPDERVYSSVIFLRNHPAEKEINRMFRQVFEK</sequence>
<reference evidence="1 2" key="1">
    <citation type="submission" date="2017-11" db="EMBL/GenBank/DDBJ databases">
        <title>Taxonomic description and genome sequences of Spirosoma HA7 sp. nov., isolated from pollen microhabitat of Corylus avellana.</title>
        <authorList>
            <person name="Ambika Manirajan B."/>
            <person name="Suarez C."/>
            <person name="Ratering S."/>
            <person name="Geissler-Plaum R."/>
            <person name="Cardinale M."/>
            <person name="Sylvia S."/>
        </authorList>
    </citation>
    <scope>NUCLEOTIDE SEQUENCE [LARGE SCALE GENOMIC DNA]</scope>
    <source>
        <strain evidence="1 2">HA7</strain>
    </source>
</reference>
<gene>
    <name evidence="1" type="ORF">CWM47_18915</name>
</gene>
<dbReference type="Proteomes" id="UP000232883">
    <property type="component" value="Chromosome"/>
</dbReference>
<accession>A0A2K8Z1F8</accession>
<dbReference type="Pfam" id="PF19666">
    <property type="entry name" value="DUF6169"/>
    <property type="match status" value="1"/>
</dbReference>
<name>A0A2K8Z1F8_9BACT</name>
<dbReference type="RefSeq" id="WP_100989783.1">
    <property type="nucleotide sequence ID" value="NZ_CP025096.1"/>
</dbReference>
<evidence type="ECO:0000313" key="2">
    <source>
        <dbReference type="Proteomes" id="UP000232883"/>
    </source>
</evidence>
<dbReference type="OrthoDB" id="959038at2"/>
<dbReference type="AlphaFoldDB" id="A0A2K8Z1F8"/>
<dbReference type="KEGG" id="spir:CWM47_18915"/>
<keyword evidence="2" id="KW-1185">Reference proteome</keyword>
<proteinExistence type="predicted"/>
<organism evidence="1 2">
    <name type="scientific">Spirosoma pollinicola</name>
    <dbReference type="NCBI Taxonomy" id="2057025"/>
    <lineage>
        <taxon>Bacteria</taxon>
        <taxon>Pseudomonadati</taxon>
        <taxon>Bacteroidota</taxon>
        <taxon>Cytophagia</taxon>
        <taxon>Cytophagales</taxon>
        <taxon>Cytophagaceae</taxon>
        <taxon>Spirosoma</taxon>
    </lineage>
</organism>
<protein>
    <submittedName>
        <fullName evidence="1">Uncharacterized protein</fullName>
    </submittedName>
</protein>
<dbReference type="EMBL" id="CP025096">
    <property type="protein sequence ID" value="AUD03716.1"/>
    <property type="molecule type" value="Genomic_DNA"/>
</dbReference>